<dbReference type="SUPFAM" id="SSF53335">
    <property type="entry name" value="S-adenosyl-L-methionine-dependent methyltransferases"/>
    <property type="match status" value="1"/>
</dbReference>
<dbReference type="KEGG" id="apr:Apre_1765"/>
<proteinExistence type="predicted"/>
<dbReference type="HOGENOM" id="CLU_368359_0_0_9"/>
<keyword evidence="4" id="KW-1185">Reference proteome</keyword>
<dbReference type="PANTHER" id="PTHR43377">
    <property type="entry name" value="BILIVERDIN REDUCTASE A"/>
    <property type="match status" value="1"/>
</dbReference>
<feature type="domain" description="Methyltransferase" evidence="2">
    <location>
        <begin position="542"/>
        <end position="655"/>
    </location>
</feature>
<name>C7RI36_ANAPD</name>
<evidence type="ECO:0000313" key="4">
    <source>
        <dbReference type="Proteomes" id="UP000002294"/>
    </source>
</evidence>
<dbReference type="OrthoDB" id="9760689at2"/>
<gene>
    <name evidence="3" type="ordered locus">Apre_1765</name>
</gene>
<dbReference type="GO" id="GO:0000166">
    <property type="term" value="F:nucleotide binding"/>
    <property type="evidence" value="ECO:0007669"/>
    <property type="project" value="InterPro"/>
</dbReference>
<accession>C7RI36</accession>
<dbReference type="Pfam" id="PF01408">
    <property type="entry name" value="GFO_IDH_MocA"/>
    <property type="match status" value="1"/>
</dbReference>
<feature type="domain" description="Gfo/Idh/MocA-like oxidoreductase N-terminal" evidence="1">
    <location>
        <begin position="4"/>
        <end position="119"/>
    </location>
</feature>
<dbReference type="InterPro" id="IPR051450">
    <property type="entry name" value="Gfo/Idh/MocA_Oxidoreductases"/>
</dbReference>
<dbReference type="RefSeq" id="WP_012797117.1">
    <property type="nucleotide sequence ID" value="NC_013164.1"/>
</dbReference>
<evidence type="ECO:0000313" key="3">
    <source>
        <dbReference type="EMBL" id="ACV29782.1"/>
    </source>
</evidence>
<dbReference type="Gene3D" id="3.40.50.150">
    <property type="entry name" value="Vaccinia Virus protein VP39"/>
    <property type="match status" value="1"/>
</dbReference>
<keyword evidence="3" id="KW-0614">Plasmid</keyword>
<dbReference type="SUPFAM" id="SSF51735">
    <property type="entry name" value="NAD(P)-binding Rossmann-fold domains"/>
    <property type="match status" value="1"/>
</dbReference>
<protein>
    <submittedName>
        <fullName evidence="3">Oxidoreductase domain protein</fullName>
    </submittedName>
</protein>
<dbReference type="InterPro" id="IPR029063">
    <property type="entry name" value="SAM-dependent_MTases_sf"/>
</dbReference>
<dbReference type="InterPro" id="IPR025714">
    <property type="entry name" value="Methyltranfer_dom"/>
</dbReference>
<dbReference type="InterPro" id="IPR036291">
    <property type="entry name" value="NAD(P)-bd_dom_sf"/>
</dbReference>
<dbReference type="InterPro" id="IPR000683">
    <property type="entry name" value="Gfo/Idh/MocA-like_OxRdtase_N"/>
</dbReference>
<dbReference type="eggNOG" id="COG2226">
    <property type="taxonomic scope" value="Bacteria"/>
</dbReference>
<dbReference type="EMBL" id="CP001709">
    <property type="protein sequence ID" value="ACV29782.1"/>
    <property type="molecule type" value="Genomic_DNA"/>
</dbReference>
<geneLocation type="plasmid" evidence="3 4">
    <name>pAPRE01</name>
</geneLocation>
<evidence type="ECO:0000259" key="1">
    <source>
        <dbReference type="Pfam" id="PF01408"/>
    </source>
</evidence>
<dbReference type="AlphaFoldDB" id="C7RI36"/>
<organism evidence="3 4">
    <name type="scientific">Anaerococcus prevotii (strain ATCC 9321 / DSM 20548 / JCM 6508 / NCTC 11806 / PC1)</name>
    <name type="common">Peptostreptococcus prevotii</name>
    <name type="synonym">Peptococcus prevotii</name>
    <dbReference type="NCBI Taxonomy" id="525919"/>
    <lineage>
        <taxon>Bacteria</taxon>
        <taxon>Bacillati</taxon>
        <taxon>Bacillota</taxon>
        <taxon>Tissierellia</taxon>
        <taxon>Tissierellales</taxon>
        <taxon>Peptoniphilaceae</taxon>
        <taxon>Anaerococcus</taxon>
    </lineage>
</organism>
<dbReference type="PANTHER" id="PTHR43377:SF1">
    <property type="entry name" value="BILIVERDIN REDUCTASE A"/>
    <property type="match status" value="1"/>
</dbReference>
<evidence type="ECO:0000259" key="2">
    <source>
        <dbReference type="Pfam" id="PF13847"/>
    </source>
</evidence>
<sequence length="723" mass="83876">MSKIKVIVCGTKFGQFYIEALHRYDTGFKLSGILSNGSNQSKVCSDKYNVPLYTNISDIPKDIKLAFVIIRSDVMGGSGTDVIIELLKRGINVVAEQPLHVKDIQKCVKEALKNNVLFRIANIYKNMETIKLYKEKIIEFIPDSEITNIEVTVSNQIVFSLIEVLEEIFGDELMLLNSDEIKPNMDDSSLICRIGSKLLLLKILNRVDAFDPDNTMPYMLNIKTFTNYGTLELYELFGPIIWKPMVKVAHNYFTAKEVNVTLQTNVCYMEELYSNNSFEEIFSKYWINSIKSTIINIKQDFSKGEYLSKQDKHCYQRMVENGVKWNAIGNIIGYPHLSLIKREDSNITSRIIKTFNVERATNTGDISIKLKECSFQEIKLQKRILDIACLESVYYNLFKINNFIINEEIKISNIFKIIGGDLKRERVLKRWLKILEKEKYIVISEEYIKFIVNINEDKMLYNWKRAKKFLIPHFTDEVVVDYYMDHSREFINILSGNLNPMLLLFPNGDDKIAVEFYRQNSMEKILAKEISKHICDYVKKAKRKIRILEIGAGTGATSEYIFSNSDLTNNNCEYIFSDVSQYFLNNAKRKYAYEYIKFKKIDFNKSFMEQKIFNNSFDIVISAGALNNSIDTKVVVENIFNLVKSGGLILITEPVGEHYEIALSQSFLMNIPIDERYESNITFLNLNQWVDLLSQTGFITNYWPDETNPLSGLNKYLFMVRKE</sequence>
<dbReference type="Gene3D" id="3.40.50.720">
    <property type="entry name" value="NAD(P)-binding Rossmann-like Domain"/>
    <property type="match status" value="1"/>
</dbReference>
<reference evidence="3 4" key="1">
    <citation type="journal article" date="2009" name="Stand. Genomic Sci.">
        <title>Complete genome sequence of Anaerococcus prevotii type strain (PC1).</title>
        <authorList>
            <person name="Labutti K."/>
            <person name="Pukall R."/>
            <person name="Steenblock K."/>
            <person name="Glavina Del Rio T."/>
            <person name="Tice H."/>
            <person name="Copeland A."/>
            <person name="Cheng J.F."/>
            <person name="Lucas S."/>
            <person name="Chen F."/>
            <person name="Nolan M."/>
            <person name="Bruce D."/>
            <person name="Goodwin L."/>
            <person name="Pitluck S."/>
            <person name="Ivanova N."/>
            <person name="Mavromatis K."/>
            <person name="Ovchinnikova G."/>
            <person name="Pati A."/>
            <person name="Chen A."/>
            <person name="Palaniappan K."/>
            <person name="Land M."/>
            <person name="Hauser L."/>
            <person name="Chang Y.J."/>
            <person name="Jeffries C.D."/>
            <person name="Chain P."/>
            <person name="Saunders E."/>
            <person name="Brettin T."/>
            <person name="Detter J.C."/>
            <person name="Han C."/>
            <person name="Goker M."/>
            <person name="Bristow J."/>
            <person name="Eisen J.A."/>
            <person name="Markowitz V."/>
            <person name="Hugenholtz P."/>
            <person name="Kyrpides N.C."/>
            <person name="Klenk H.P."/>
            <person name="Lapidus A."/>
        </authorList>
    </citation>
    <scope>NUCLEOTIDE SEQUENCE [LARGE SCALE GENOMIC DNA]</scope>
    <source>
        <strain evidence="4">ATCC 9321 / DSM 20548 / JCM 6508 / NCTC 11806 / PC1</strain>
    </source>
</reference>
<dbReference type="Pfam" id="PF13847">
    <property type="entry name" value="Methyltransf_31"/>
    <property type="match status" value="1"/>
</dbReference>
<dbReference type="Proteomes" id="UP000002294">
    <property type="component" value="Plasmid pAPRE01"/>
</dbReference>
<dbReference type="eggNOG" id="COG4693">
    <property type="taxonomic scope" value="Bacteria"/>
</dbReference>
<dbReference type="CDD" id="cd02440">
    <property type="entry name" value="AdoMet_MTases"/>
    <property type="match status" value="1"/>
</dbReference>